<evidence type="ECO:0000256" key="5">
    <source>
        <dbReference type="ARBA" id="ARBA00022679"/>
    </source>
</evidence>
<evidence type="ECO:0000256" key="6">
    <source>
        <dbReference type="ARBA" id="ARBA00022691"/>
    </source>
</evidence>
<keyword evidence="4 15" id="KW-0489">Methyltransferase</keyword>
<evidence type="ECO:0000256" key="13">
    <source>
        <dbReference type="ARBA" id="ARBA00067484"/>
    </source>
</evidence>
<evidence type="ECO:0000256" key="14">
    <source>
        <dbReference type="ARBA" id="ARBA00075308"/>
    </source>
</evidence>
<comment type="function">
    <text evidence="10">Catalytic subunit of the TRMT11-TRM112 methyltransferase complex, that specifically mediates the S-adenosyl-L-methionine-dependent N(2)-methylation of guanosine nucleotide at position 10 (m2G10) in tRNAs. This is one of the major tRNA (guanine-N(2))-methyltransferases.</text>
</comment>
<dbReference type="PANTHER" id="PTHR13370">
    <property type="entry name" value="RNA METHYLASE-RELATED"/>
    <property type="match status" value="1"/>
</dbReference>
<feature type="domain" description="Ribosomal RNA large subunit methyltransferase K/L-like methyltransferase" evidence="16">
    <location>
        <begin position="213"/>
        <end position="341"/>
    </location>
</feature>
<dbReference type="Pfam" id="PF25904">
    <property type="entry name" value="Tmrp11_N"/>
    <property type="match status" value="1"/>
</dbReference>
<dbReference type="InterPro" id="IPR000241">
    <property type="entry name" value="RlmKL-like_Mtase"/>
</dbReference>
<keyword evidence="8 15" id="KW-0694">RNA-binding</keyword>
<gene>
    <name evidence="19" type="primary">LOC106467280</name>
</gene>
<keyword evidence="3 15" id="KW-0820">tRNA-binding</keyword>
<keyword evidence="7 15" id="KW-0819">tRNA processing</keyword>
<evidence type="ECO:0000313" key="19">
    <source>
        <dbReference type="RefSeq" id="XP_013783068.1"/>
    </source>
</evidence>
<dbReference type="InterPro" id="IPR029063">
    <property type="entry name" value="SAM-dependent_MTases_sf"/>
</dbReference>
<keyword evidence="18" id="KW-1185">Reference proteome</keyword>
<comment type="catalytic activity">
    <reaction evidence="9">
        <text>guanosine(10) in tRNA + S-adenosyl-L-methionine = N(2)-methylguanosine(10) in tRNA + S-adenosyl-L-homocysteine + H(+)</text>
        <dbReference type="Rhea" id="RHEA:43128"/>
        <dbReference type="Rhea" id="RHEA-COMP:10355"/>
        <dbReference type="Rhea" id="RHEA-COMP:10357"/>
        <dbReference type="ChEBI" id="CHEBI:15378"/>
        <dbReference type="ChEBI" id="CHEBI:57856"/>
        <dbReference type="ChEBI" id="CHEBI:59789"/>
        <dbReference type="ChEBI" id="CHEBI:74269"/>
        <dbReference type="ChEBI" id="CHEBI:74481"/>
        <dbReference type="EC" id="2.1.1.214"/>
    </reaction>
    <physiologicalReaction direction="left-to-right" evidence="9">
        <dbReference type="Rhea" id="RHEA:43129"/>
    </physiologicalReaction>
</comment>
<dbReference type="SUPFAM" id="SSF53335">
    <property type="entry name" value="S-adenosyl-L-methionine-dependent methyltransferases"/>
    <property type="match status" value="1"/>
</dbReference>
<sequence>MTTLGVTSMTSLISQASSVGDSTVDLSDFVCQEIEYYLSHRLSPDIARAFSDSAAIIQDDDDFDNFFPPPEFAIPSQFQPEARVGPPQLSQILSAFKLWGQGATHEDLHTQLKQISLGYIEPFCHPDKSFKVEVETFGKKISRNDKVNRIEDLDFLPLRGPIKLKDPDNIFHLIEYYGLDPNSVPDNPYQVFFGQWICDGQRHLITQIALKDRKFIGNTSMDPKLSLIMANMAKICHGDLVLDPFVGSGSLLVAAATFGGYVCGTDLDFLMVHGKAKPTRCNQKKREPDENIRSNLRQYGLESHYLDVIVADAALPVWSDQCMFSAIIADPPYGIREATERIGTAKTYTIPDHLVSGHIPSKVSYNLQDIIRDLLNFSGAHLQVGGRLVYWLPVFKNDFQADLVPAHPSLQLISLSEQSLNSHSSRYLVTMERLPENSKGCKENQNGAHVPEATRVFRDKYFQKAVERRLQTSYPDSGHTHIDQLS</sequence>
<dbReference type="Proteomes" id="UP000694941">
    <property type="component" value="Unplaced"/>
</dbReference>
<dbReference type="PANTHER" id="PTHR13370:SF3">
    <property type="entry name" value="TRNA (GUANINE(10)-N2)-METHYLTRANSFERASE HOMOLOG"/>
    <property type="match status" value="1"/>
</dbReference>
<dbReference type="PROSITE" id="PS51627">
    <property type="entry name" value="SAM_MT_TRM11"/>
    <property type="match status" value="1"/>
</dbReference>
<reference evidence="19" key="1">
    <citation type="submission" date="2025-08" db="UniProtKB">
        <authorList>
            <consortium name="RefSeq"/>
        </authorList>
    </citation>
    <scope>IDENTIFICATION</scope>
    <source>
        <tissue evidence="19">Muscle</tissue>
    </source>
</reference>
<dbReference type="EC" id="2.1.1.214" evidence="12"/>
<dbReference type="GeneID" id="106467280"/>
<protein>
    <recommendedName>
        <fullName evidence="13">tRNA (guanine(10)-N(2))-methyltransferase TRMT11</fullName>
        <ecNumber evidence="12">2.1.1.214</ecNumber>
    </recommendedName>
    <alternativeName>
        <fullName evidence="14">tRNA methyltransferase 11 homolog</fullName>
    </alternativeName>
</protein>
<evidence type="ECO:0000256" key="11">
    <source>
        <dbReference type="ARBA" id="ARBA00065434"/>
    </source>
</evidence>
<feature type="domain" description="tRNA (guanine(10)-N(2))-methyltransferase TRMT11 N-terminal" evidence="17">
    <location>
        <begin position="94"/>
        <end position="202"/>
    </location>
</feature>
<name>A0ABM1BJ76_LIMPO</name>
<evidence type="ECO:0000256" key="12">
    <source>
        <dbReference type="ARBA" id="ARBA00066937"/>
    </source>
</evidence>
<dbReference type="InterPro" id="IPR016691">
    <property type="entry name" value="TRMT11"/>
</dbReference>
<evidence type="ECO:0000256" key="1">
    <source>
        <dbReference type="ARBA" id="ARBA00004496"/>
    </source>
</evidence>
<proteinExistence type="inferred from homology"/>
<comment type="similarity">
    <text evidence="15">Belongs to the class I-like SAM-binding methyltransferase superfamily. TRM11 methyltransferase family.</text>
</comment>
<keyword evidence="6 15" id="KW-0949">S-adenosyl-L-methionine</keyword>
<evidence type="ECO:0000259" key="17">
    <source>
        <dbReference type="Pfam" id="PF25904"/>
    </source>
</evidence>
<dbReference type="Pfam" id="PF01170">
    <property type="entry name" value="UPF0020"/>
    <property type="match status" value="1"/>
</dbReference>
<accession>A0ABM1BJ76</accession>
<dbReference type="RefSeq" id="XP_013783068.1">
    <property type="nucleotide sequence ID" value="XM_013927614.2"/>
</dbReference>
<evidence type="ECO:0000256" key="3">
    <source>
        <dbReference type="ARBA" id="ARBA00022555"/>
    </source>
</evidence>
<evidence type="ECO:0000256" key="2">
    <source>
        <dbReference type="ARBA" id="ARBA00022490"/>
    </source>
</evidence>
<evidence type="ECO:0000259" key="16">
    <source>
        <dbReference type="Pfam" id="PF01170"/>
    </source>
</evidence>
<dbReference type="InterPro" id="IPR059073">
    <property type="entry name" value="TRMT11_N"/>
</dbReference>
<evidence type="ECO:0000256" key="15">
    <source>
        <dbReference type="PROSITE-ProRule" id="PRU00959"/>
    </source>
</evidence>
<organism evidence="18 19">
    <name type="scientific">Limulus polyphemus</name>
    <name type="common">Atlantic horseshoe crab</name>
    <dbReference type="NCBI Taxonomy" id="6850"/>
    <lineage>
        <taxon>Eukaryota</taxon>
        <taxon>Metazoa</taxon>
        <taxon>Ecdysozoa</taxon>
        <taxon>Arthropoda</taxon>
        <taxon>Chelicerata</taxon>
        <taxon>Merostomata</taxon>
        <taxon>Xiphosura</taxon>
        <taxon>Limulidae</taxon>
        <taxon>Limulus</taxon>
    </lineage>
</organism>
<dbReference type="InterPro" id="IPR002052">
    <property type="entry name" value="DNA_methylase_N6_adenine_CS"/>
</dbReference>
<keyword evidence="2" id="KW-0963">Cytoplasm</keyword>
<dbReference type="PROSITE" id="PS00092">
    <property type="entry name" value="N6_MTASE"/>
    <property type="match status" value="1"/>
</dbReference>
<evidence type="ECO:0000256" key="9">
    <source>
        <dbReference type="ARBA" id="ARBA00050985"/>
    </source>
</evidence>
<evidence type="ECO:0000256" key="7">
    <source>
        <dbReference type="ARBA" id="ARBA00022694"/>
    </source>
</evidence>
<keyword evidence="5 15" id="KW-0808">Transferase</keyword>
<comment type="subcellular location">
    <subcellularLocation>
        <location evidence="1">Cytoplasm</location>
    </subcellularLocation>
</comment>
<dbReference type="Gene3D" id="3.40.50.150">
    <property type="entry name" value="Vaccinia Virus protein VP39"/>
    <property type="match status" value="1"/>
</dbReference>
<evidence type="ECO:0000313" key="18">
    <source>
        <dbReference type="Proteomes" id="UP000694941"/>
    </source>
</evidence>
<comment type="subunit">
    <text evidence="11">Part of the heterodimeric TRMT11-TRM112 methyltransferase complex; this complex forms an active tRNA methyltransferase, where TRMT112 acts as an activator of the catalytic subunit TRMT11.</text>
</comment>
<evidence type="ECO:0000256" key="8">
    <source>
        <dbReference type="ARBA" id="ARBA00022884"/>
    </source>
</evidence>
<evidence type="ECO:0000256" key="4">
    <source>
        <dbReference type="ARBA" id="ARBA00022603"/>
    </source>
</evidence>
<evidence type="ECO:0000256" key="10">
    <source>
        <dbReference type="ARBA" id="ARBA00056270"/>
    </source>
</evidence>